<sequence length="76" mass="8181">MDFKRRLAVVACMPNVLMSKLALEHDLSANMLFKWRGQHRAGLLGADAGMAFLPVAVETEPDGESARVISGAPARS</sequence>
<evidence type="ECO:0000313" key="1">
    <source>
        <dbReference type="EMBL" id="MFJ1472555.1"/>
    </source>
</evidence>
<organism evidence="1 2">
    <name type="scientific">Massilia orientalis</name>
    <dbReference type="NCBI Taxonomy" id="3050128"/>
    <lineage>
        <taxon>Bacteria</taxon>
        <taxon>Pseudomonadati</taxon>
        <taxon>Pseudomonadota</taxon>
        <taxon>Betaproteobacteria</taxon>
        <taxon>Burkholderiales</taxon>
        <taxon>Oxalobacteraceae</taxon>
        <taxon>Telluria group</taxon>
        <taxon>Massilia</taxon>
    </lineage>
</organism>
<comment type="caution">
    <text evidence="1">The sequence shown here is derived from an EMBL/GenBank/DDBJ whole genome shotgun (WGS) entry which is preliminary data.</text>
</comment>
<dbReference type="EMBL" id="JASNRB020000057">
    <property type="protein sequence ID" value="MFJ1472555.1"/>
    <property type="molecule type" value="Genomic_DNA"/>
</dbReference>
<reference evidence="1" key="1">
    <citation type="submission" date="2024-11" db="EMBL/GenBank/DDBJ databases">
        <title>Description of Massilia orientalis sp. nov., isolated from rhizosphere soil of Ageratina adenophora.</title>
        <authorList>
            <person name="Wang Y."/>
        </authorList>
    </citation>
    <scope>NUCLEOTIDE SEQUENCE</scope>
    <source>
        <strain evidence="1">YIM B02787</strain>
    </source>
</reference>
<keyword evidence="2" id="KW-1185">Reference proteome</keyword>
<accession>A0ACC7MKF3</accession>
<gene>
    <name evidence="1" type="ORF">QPK29_033050</name>
</gene>
<evidence type="ECO:0000313" key="2">
    <source>
        <dbReference type="Proteomes" id="UP001168096"/>
    </source>
</evidence>
<proteinExistence type="predicted"/>
<dbReference type="Proteomes" id="UP001168096">
    <property type="component" value="Unassembled WGS sequence"/>
</dbReference>
<name>A0ACC7MKF3_9BURK</name>
<protein>
    <submittedName>
        <fullName evidence="1">Transposase</fullName>
    </submittedName>
</protein>